<feature type="compositionally biased region" description="Basic residues" evidence="1">
    <location>
        <begin position="9"/>
        <end position="20"/>
    </location>
</feature>
<dbReference type="Pfam" id="PF10338">
    <property type="entry name" value="YBL028C_N"/>
    <property type="match status" value="1"/>
</dbReference>
<dbReference type="InterPro" id="IPR019434">
    <property type="entry name" value="DUF2423"/>
</dbReference>
<accession>R9P7X2</accession>
<dbReference type="eggNOG" id="ENOG502SCSC">
    <property type="taxonomic scope" value="Eukaryota"/>
</dbReference>
<dbReference type="GO" id="GO:0030687">
    <property type="term" value="C:preribosome, large subunit precursor"/>
    <property type="evidence" value="ECO:0007669"/>
    <property type="project" value="TreeGrafter"/>
</dbReference>
<dbReference type="Proteomes" id="UP000014071">
    <property type="component" value="Unassembled WGS sequence"/>
</dbReference>
<gene>
    <name evidence="3" type="ORF">PHSY_005015</name>
</gene>
<reference evidence="4" key="1">
    <citation type="journal article" date="2013" name="Genome Announc.">
        <title>Draft genome sequence of the basidiomycetous yeast-like fungus Pseudozyma hubeiensis SY62, which produces an abundant amount of the biosurfactant mannosylerythritol lipids.</title>
        <authorList>
            <person name="Konishi M."/>
            <person name="Hatada Y."/>
            <person name="Horiuchi J."/>
        </authorList>
    </citation>
    <scope>NUCLEOTIDE SEQUENCE [LARGE SCALE GENOMIC DNA]</scope>
    <source>
        <strain evidence="4">SY62</strain>
    </source>
</reference>
<feature type="compositionally biased region" description="Basic and acidic residues" evidence="1">
    <location>
        <begin position="44"/>
        <end position="54"/>
    </location>
</feature>
<dbReference type="GeneID" id="24110295"/>
<evidence type="ECO:0000313" key="4">
    <source>
        <dbReference type="Proteomes" id="UP000014071"/>
    </source>
</evidence>
<dbReference type="AlphaFoldDB" id="R9P7X2"/>
<keyword evidence="4" id="KW-1185">Reference proteome</keyword>
<feature type="compositionally biased region" description="Basic and acidic residues" evidence="1">
    <location>
        <begin position="61"/>
        <end position="81"/>
    </location>
</feature>
<dbReference type="PANTHER" id="PTHR28219">
    <property type="entry name" value="UPF0642 PROTEIN YBL028C"/>
    <property type="match status" value="1"/>
</dbReference>
<feature type="region of interest" description="Disordered" evidence="1">
    <location>
        <begin position="1"/>
        <end position="26"/>
    </location>
</feature>
<sequence>MAKSLRSSSKLKARNQKRSNPKSDYAVAEAARVNALSARLAAGLKKDKVPVENKEQDDDTEAKMDVETVDSKDQREAEGQVKKISTSGNRDSRRETYRKSKGLKPFKNSGGNSLFDAHKSKNNGKAKRRR</sequence>
<name>R9P7X2_PSEHS</name>
<dbReference type="PANTHER" id="PTHR28219:SF1">
    <property type="entry name" value="UPF0642 PROTEIN YBL028C"/>
    <property type="match status" value="1"/>
</dbReference>
<feature type="domain" description="DUF2423" evidence="2">
    <location>
        <begin position="1"/>
        <end position="46"/>
    </location>
</feature>
<dbReference type="OrthoDB" id="4087970at2759"/>
<feature type="compositionally biased region" description="Basic residues" evidence="1">
    <location>
        <begin position="120"/>
        <end position="130"/>
    </location>
</feature>
<dbReference type="HOGENOM" id="CLU_125052_0_1_1"/>
<feature type="region of interest" description="Disordered" evidence="1">
    <location>
        <begin position="43"/>
        <end position="130"/>
    </location>
</feature>
<dbReference type="EMBL" id="DF238810">
    <property type="protein sequence ID" value="GAC97429.1"/>
    <property type="molecule type" value="Genomic_DNA"/>
</dbReference>
<evidence type="ECO:0000259" key="2">
    <source>
        <dbReference type="Pfam" id="PF10338"/>
    </source>
</evidence>
<protein>
    <recommendedName>
        <fullName evidence="2">DUF2423 domain-containing protein</fullName>
    </recommendedName>
</protein>
<organism evidence="3 4">
    <name type="scientific">Pseudozyma hubeiensis (strain SY62)</name>
    <name type="common">Yeast</name>
    <dbReference type="NCBI Taxonomy" id="1305764"/>
    <lineage>
        <taxon>Eukaryota</taxon>
        <taxon>Fungi</taxon>
        <taxon>Dikarya</taxon>
        <taxon>Basidiomycota</taxon>
        <taxon>Ustilaginomycotina</taxon>
        <taxon>Ustilaginomycetes</taxon>
        <taxon>Ustilaginales</taxon>
        <taxon>Ustilaginaceae</taxon>
        <taxon>Pseudozyma</taxon>
    </lineage>
</organism>
<evidence type="ECO:0000256" key="1">
    <source>
        <dbReference type="SAM" id="MobiDB-lite"/>
    </source>
</evidence>
<dbReference type="STRING" id="1305764.R9P7X2"/>
<evidence type="ECO:0000313" key="3">
    <source>
        <dbReference type="EMBL" id="GAC97429.1"/>
    </source>
</evidence>
<dbReference type="RefSeq" id="XP_012191016.1">
    <property type="nucleotide sequence ID" value="XM_012335626.1"/>
</dbReference>
<proteinExistence type="predicted"/>